<dbReference type="InterPro" id="IPR033760">
    <property type="entry name" value="Integrin_beta_N"/>
</dbReference>
<dbReference type="SMART" id="SM00458">
    <property type="entry name" value="RICIN"/>
    <property type="match status" value="2"/>
</dbReference>
<dbReference type="GO" id="GO:0006897">
    <property type="term" value="P:endocytosis"/>
    <property type="evidence" value="ECO:0007669"/>
    <property type="project" value="UniProtKB-KW"/>
</dbReference>
<dbReference type="Gene3D" id="2.60.40.1510">
    <property type="entry name" value="ntegrin, alpha v. Chain A, domain 3"/>
    <property type="match status" value="1"/>
</dbReference>
<dbReference type="InterPro" id="IPR000742">
    <property type="entry name" value="EGF"/>
</dbReference>
<dbReference type="PROSITE" id="PS50041">
    <property type="entry name" value="C_TYPE_LECTIN_2"/>
    <property type="match status" value="16"/>
</dbReference>
<dbReference type="Pfam" id="PF00040">
    <property type="entry name" value="fn2"/>
    <property type="match status" value="2"/>
</dbReference>
<evidence type="ECO:0000313" key="26">
    <source>
        <dbReference type="Proteomes" id="UP000824540"/>
    </source>
</evidence>
<feature type="domain" description="C-type lectin" evidence="23">
    <location>
        <begin position="2305"/>
        <end position="2419"/>
    </location>
</feature>
<dbReference type="InterPro" id="IPR057243">
    <property type="entry name" value="Integrin_I-EGF_CS"/>
</dbReference>
<dbReference type="InterPro" id="IPR002369">
    <property type="entry name" value="Integrin_bsu_VWA"/>
</dbReference>
<feature type="domain" description="C-type lectin" evidence="23">
    <location>
        <begin position="3334"/>
        <end position="3437"/>
    </location>
</feature>
<accession>A0A8T2NKF9</accession>
<dbReference type="FunFam" id="3.40.50.410:FF:000002">
    <property type="entry name" value="Integrin beta"/>
    <property type="match status" value="1"/>
</dbReference>
<feature type="disulfide bond" evidence="19">
    <location>
        <begin position="903"/>
        <end position="929"/>
    </location>
</feature>
<dbReference type="InterPro" id="IPR050111">
    <property type="entry name" value="C-type_lectin/snaclec_domain"/>
</dbReference>
<evidence type="ECO:0000256" key="8">
    <source>
        <dbReference type="ARBA" id="ARBA00022729"/>
    </source>
</evidence>
<dbReference type="InterPro" id="IPR040622">
    <property type="entry name" value="EGF_integrin_1"/>
</dbReference>
<keyword evidence="11" id="KW-0460">Magnesium</keyword>
<evidence type="ECO:0000256" key="22">
    <source>
        <dbReference type="SAM" id="SignalP"/>
    </source>
</evidence>
<evidence type="ECO:0000256" key="16">
    <source>
        <dbReference type="ARBA" id="ARBA00023157"/>
    </source>
</evidence>
<dbReference type="PRINTS" id="PR01186">
    <property type="entry name" value="INTEGRINB"/>
</dbReference>
<dbReference type="InterPro" id="IPR057073">
    <property type="entry name" value="EGF_integrin_2"/>
</dbReference>
<feature type="signal peptide" evidence="22">
    <location>
        <begin position="1"/>
        <end position="19"/>
    </location>
</feature>
<dbReference type="GO" id="GO:0046872">
    <property type="term" value="F:metal ion binding"/>
    <property type="evidence" value="ECO:0007669"/>
    <property type="project" value="UniProtKB-KW"/>
</dbReference>
<dbReference type="PROSITE" id="PS52047">
    <property type="entry name" value="I_EGF_2"/>
    <property type="match status" value="3"/>
</dbReference>
<keyword evidence="6 21" id="KW-0812">Transmembrane</keyword>
<evidence type="ECO:0000256" key="15">
    <source>
        <dbReference type="ARBA" id="ARBA00023136"/>
    </source>
</evidence>
<evidence type="ECO:0000259" key="24">
    <source>
        <dbReference type="PROSITE" id="PS51092"/>
    </source>
</evidence>
<feature type="domain" description="C-type lectin" evidence="23">
    <location>
        <begin position="2544"/>
        <end position="2650"/>
    </location>
</feature>
<dbReference type="InterPro" id="IPR018378">
    <property type="entry name" value="C-type_lectin_CS"/>
</dbReference>
<dbReference type="CDD" id="cd00037">
    <property type="entry name" value="CLECT"/>
    <property type="match status" value="16"/>
</dbReference>
<keyword evidence="3" id="KW-1003">Cell membrane</keyword>
<dbReference type="SMART" id="SM00059">
    <property type="entry name" value="FN2"/>
    <property type="match status" value="2"/>
</dbReference>
<dbReference type="InterPro" id="IPR000772">
    <property type="entry name" value="Ricin_B_lectin"/>
</dbReference>
<protein>
    <recommendedName>
        <fullName evidence="27">Secretory phospholipase A2 receptor</fullName>
    </recommendedName>
</protein>
<keyword evidence="10" id="KW-0106">Calcium</keyword>
<dbReference type="PROSITE" id="PS00022">
    <property type="entry name" value="EGF_1"/>
    <property type="match status" value="1"/>
</dbReference>
<dbReference type="SMART" id="SM00034">
    <property type="entry name" value="CLECT"/>
    <property type="match status" value="17"/>
</dbReference>
<dbReference type="Proteomes" id="UP000824540">
    <property type="component" value="Unassembled WGS sequence"/>
</dbReference>
<keyword evidence="8 22" id="KW-0732">Signal</keyword>
<dbReference type="SUPFAM" id="SSF57196">
    <property type="entry name" value="EGF/Laminin"/>
    <property type="match status" value="1"/>
</dbReference>
<dbReference type="Pfam" id="PF18372">
    <property type="entry name" value="I-EGF_1"/>
    <property type="match status" value="1"/>
</dbReference>
<dbReference type="PROSITE" id="PS50231">
    <property type="entry name" value="RICIN_B_LECTIN"/>
    <property type="match status" value="1"/>
</dbReference>
<dbReference type="FunFam" id="2.10.10.10:FF:000001">
    <property type="entry name" value="Fibronectin 1a isoform 1"/>
    <property type="match status" value="1"/>
</dbReference>
<feature type="domain" description="C-type lectin" evidence="23">
    <location>
        <begin position="2899"/>
        <end position="3024"/>
    </location>
</feature>
<keyword evidence="18" id="KW-0325">Glycoprotein</keyword>
<dbReference type="Pfam" id="PF00362">
    <property type="entry name" value="Integrin_beta"/>
    <property type="match status" value="1"/>
</dbReference>
<dbReference type="InterPro" id="IPR013806">
    <property type="entry name" value="Kringle-like"/>
</dbReference>
<feature type="domain" description="C-type lectin" evidence="23">
    <location>
        <begin position="2032"/>
        <end position="2100"/>
    </location>
</feature>
<dbReference type="InterPro" id="IPR036943">
    <property type="entry name" value="FN_type2_sf"/>
</dbReference>
<dbReference type="GO" id="GO:0007229">
    <property type="term" value="P:integrin-mediated signaling pathway"/>
    <property type="evidence" value="ECO:0007669"/>
    <property type="project" value="UniProtKB-KW"/>
</dbReference>
<dbReference type="SUPFAM" id="SSF103575">
    <property type="entry name" value="Plexin repeat"/>
    <property type="match status" value="1"/>
</dbReference>
<evidence type="ECO:0000256" key="2">
    <source>
        <dbReference type="ARBA" id="ARBA00007449"/>
    </source>
</evidence>
<dbReference type="PROSITE" id="PS51092">
    <property type="entry name" value="FN2_2"/>
    <property type="match status" value="2"/>
</dbReference>
<dbReference type="FunFam" id="2.10.25.10:FF:000328">
    <property type="entry name" value="Integrin beta"/>
    <property type="match status" value="1"/>
</dbReference>
<dbReference type="Pfam" id="PF08725">
    <property type="entry name" value="Integrin_b_cyt"/>
    <property type="match status" value="1"/>
</dbReference>
<evidence type="ECO:0008006" key="27">
    <source>
        <dbReference type="Google" id="ProtNLM"/>
    </source>
</evidence>
<dbReference type="FunFam" id="3.30.1680.10:FF:000002">
    <property type="entry name" value="Integrin beta"/>
    <property type="match status" value="1"/>
</dbReference>
<keyword evidence="12" id="KW-0130">Cell adhesion</keyword>
<dbReference type="PROSITE" id="PS00243">
    <property type="entry name" value="I_EGF_1"/>
    <property type="match status" value="1"/>
</dbReference>
<dbReference type="PANTHER" id="PTHR22803">
    <property type="entry name" value="MANNOSE, PHOSPHOLIPASE, LECTIN RECEPTOR RELATED"/>
    <property type="match status" value="1"/>
</dbReference>
<dbReference type="PROSITE" id="PS00023">
    <property type="entry name" value="FN2_1"/>
    <property type="match status" value="1"/>
</dbReference>
<dbReference type="SUPFAM" id="SSF56436">
    <property type="entry name" value="C-type lectin-like"/>
    <property type="match status" value="18"/>
</dbReference>
<dbReference type="Gene3D" id="2.10.25.10">
    <property type="entry name" value="Laminin"/>
    <property type="match status" value="3"/>
</dbReference>
<keyword evidence="7" id="KW-0479">Metal-binding</keyword>
<evidence type="ECO:0000256" key="9">
    <source>
        <dbReference type="ARBA" id="ARBA00022737"/>
    </source>
</evidence>
<keyword evidence="4" id="KW-0245">EGF-like domain</keyword>
<evidence type="ECO:0000256" key="12">
    <source>
        <dbReference type="ARBA" id="ARBA00022889"/>
    </source>
</evidence>
<dbReference type="PROSITE" id="PS00615">
    <property type="entry name" value="C_TYPE_LECTIN_1"/>
    <property type="match status" value="1"/>
</dbReference>
<keyword evidence="17" id="KW-0675">Receptor</keyword>
<dbReference type="InterPro" id="IPR016187">
    <property type="entry name" value="CTDL_fold"/>
</dbReference>
<evidence type="ECO:0000256" key="1">
    <source>
        <dbReference type="ARBA" id="ARBA00004251"/>
    </source>
</evidence>
<dbReference type="InterPro" id="IPR000562">
    <property type="entry name" value="FN_type2_dom"/>
</dbReference>
<dbReference type="EMBL" id="JAFBMS010000039">
    <property type="protein sequence ID" value="KAG9340875.1"/>
    <property type="molecule type" value="Genomic_DNA"/>
</dbReference>
<dbReference type="InterPro" id="IPR014836">
    <property type="entry name" value="Integrin_bsu_cyt_dom"/>
</dbReference>
<dbReference type="SUPFAM" id="SSF69179">
    <property type="entry name" value="Integrin domains"/>
    <property type="match status" value="1"/>
</dbReference>
<feature type="transmembrane region" description="Helical" evidence="21">
    <location>
        <begin position="3611"/>
        <end position="3632"/>
    </location>
</feature>
<reference evidence="25" key="1">
    <citation type="thesis" date="2021" institute="BYU ScholarsArchive" country="Provo, UT, USA">
        <title>Applications of and Algorithms for Genome Assembly and Genomic Analyses with an Emphasis on Marine Teleosts.</title>
        <authorList>
            <person name="Pickett B.D."/>
        </authorList>
    </citation>
    <scope>NUCLEOTIDE SEQUENCE</scope>
    <source>
        <strain evidence="25">HI-2016</strain>
    </source>
</reference>
<comment type="caution">
    <text evidence="19">Lacks conserved residue(s) required for the propagation of feature annotation.</text>
</comment>
<dbReference type="InterPro" id="IPR001304">
    <property type="entry name" value="C-type_lectin-like"/>
</dbReference>
<dbReference type="Gene3D" id="3.30.1680.10">
    <property type="entry name" value="ligand-binding face of the semaphorins, domain 2"/>
    <property type="match status" value="1"/>
</dbReference>
<evidence type="ECO:0000256" key="11">
    <source>
        <dbReference type="ARBA" id="ARBA00022842"/>
    </source>
</evidence>
<dbReference type="Gene3D" id="2.80.10.50">
    <property type="match status" value="2"/>
</dbReference>
<dbReference type="InterPro" id="IPR002049">
    <property type="entry name" value="LE_dom"/>
</dbReference>
<dbReference type="FunFam" id="3.10.100.10:FF:000018">
    <property type="entry name" value="Mannose receptor, C type 2"/>
    <property type="match status" value="1"/>
</dbReference>
<evidence type="ECO:0000256" key="13">
    <source>
        <dbReference type="ARBA" id="ARBA00022989"/>
    </source>
</evidence>
<keyword evidence="15 21" id="KW-0472">Membrane</keyword>
<keyword evidence="9" id="KW-0677">Repeat</keyword>
<evidence type="ECO:0000256" key="5">
    <source>
        <dbReference type="ARBA" id="ARBA00022583"/>
    </source>
</evidence>
<dbReference type="SUPFAM" id="SSF69687">
    <property type="entry name" value="Integrin beta tail domain"/>
    <property type="match status" value="1"/>
</dbReference>
<dbReference type="Pfam" id="PF24562">
    <property type="entry name" value="CysR_MRC2_N"/>
    <property type="match status" value="2"/>
</dbReference>
<feature type="chain" id="PRO_5035713772" description="Secretory phospholipase A2 receptor" evidence="22">
    <location>
        <begin position="20"/>
        <end position="3662"/>
    </location>
</feature>
<evidence type="ECO:0000256" key="21">
    <source>
        <dbReference type="SAM" id="Phobius"/>
    </source>
</evidence>
<dbReference type="FunFam" id="2.80.10.50:FF:000039">
    <property type="entry name" value="Secretory phospholipase A2 receptor"/>
    <property type="match status" value="1"/>
</dbReference>
<sequence length="3662" mass="414581">MGTVLLSLILLYRISSLEGTCSVGSAMTCNECLRLGPHCSWCTQENFTDSFPVSERCDTPQVLAEKGCSEEFVEFPVTSTLIHEDEPVGLGEGSGNFTQISPQRMSLKLRPGSKVTFQIQIQQTKDYPVDIYYLMDLSASMYDDLQKIKDLGSTLSREMAKLTSKFQLGFGSFVEKPVLPFIKITPADLENPCKGVDSYCLPTFGYKHVLPLTSSAEKFNEIIKQQRVSANLDLVECGFDAIMQAAVCGEKIGWRNDSMHLLVFVSDADSHFGMDSKMAGIVVPNDGECHLDNNNEYSMATVLEYPTLGQLIDKLVENNILLIFAVTENQKAIYEKYADFIPGATVGVLETDSKNILELIMTAYKISFTAICHDGSTSPGQKRCSNVKVGDMVSFNVTVELYECFSNPHHFSIKPVGFHDALEVELEALCSCDCHRHPKHNSSHCSEGRGSLECGTCVCKPGFMGPRCECTEESLQASDCRERPGADSCSGQGECYCGQCVCHPSSFGRIYGAYCECDDFSCPRFRGKLCGGSSSSEACHSEDGELCSGRGKCVCGRCVCSVPGASGAACEKCPTCGDSCSMSRSCVECHLQAKDPLKECHHKCDVAHTFINQTTDYDESQWIPCSLNGENNCNISFSLMPGSQGNTIYNLKLTGCPEPPNIPMIVLGVSLSIMTIGLILLGIWKLLVSVHDRKEVAKFEAERSKAKWQSSKGPGCNEPARTPSGFRGGSRYQTNTENLGASQLRGSVHMDEVRQGKGTFILESVQLNRCVSLDRSNLVLESCEKPTRLMLWKWVSRHRLFNVGRSLCLGLNTSDPLQPLGTFECDAPLRTLWWRCSGNTLFGASQLKLAVTGRLVVAKRAAYHQWRRYSTSGEGPCAYPYEGKSLMGTLIHTLSGNAHGMPCALPFKYNNKWYSECTTEGREDHRHWCATTSRYDQDEKWGFCPSPEMGCGTFWNMNQETKACYQFNLYTILTWKQAHSSCQAQGGNLLSITDQVEQRYIRERLNDMGVIVWIGLNQLEERAGWQWSDGAPLTLVNFTAGISGMLGQETRQCGVYNSASGHQWQSLPCESALPYICKKTPNDSRTAEPYENWQYYPTVCAAGWVPHNRFCYKVLSEAQSWEASSASCQAVGANLTSIHSLADVELLLNQLSNCPSLEVWIGLNSRTSSVLEWFDGSPVTFTPWHKRQPDLRPNLTHFCVKANKDEGSWLLESCDEILPAVCRRSGLLPTQRPDTWDEGCPQGWKRRSHYCYKVTGHLQSYEDAVRGYYCKAPLLTVENRFEQAFINSLISTVSSNVSQYYWIALQDQNRTGEYSWLALNGSAQPLLYTNWNRHQPVSIGGCVAMTGSQALGRWEVKDCKSHKALSVCKQSLSSYQEVRTPSPHIDKDAPCPPGWESNPQLFHCYKVFHNEKVLMKRSWEEADFFCQALGANLASFHHYEDEAFVKQMLTPMFDVSESRMFWIGFNKRNPKSAGAWEWSDGTPVVSSFIEDKNNEDDMHNCAAYNYTVKSVVPRACDAKHEWICKSPKGVELQRPYWYTEHEEPWVFRRGAEYYFDKQQFPWETVSFACKMMGADLVSIHSAEEIQFIKGRMERVSGLPDWEGKIMSPKLLGGFKGLGNQVSQGSADWWIGMSVDQVREEFSAGVGYIINGEKVEGVVLWKSRWTDESPMDYRNWAEGSSHQPPVKNRACVYMSSLSGKWSVGQCTDRHGYVCKRKTVSVAEIPREPHLIGGCPEKWLYFGRKCLLLHLPKTPDNGKSWKDAHAICSSFQGSLVAIENEIEQAYITMLLTSGSQSVWIGLRDEDTMKWVNGKPVTYTNWSPMEPESSVSDYEEQINTDEPLCTLLSNDHNIHMTGKWYDEKCTESGYGFVCQKAQDPSKPPSQSYFHPLPDTIEYENRSYRVVHGNMSWYEALNRCLENETELVSITDHFHQAFLTVLDGINYQWSDGSDTIFTHWDSGDDDVDPDEKGDCVYMDPRGGWKRADCERPLQGAVCHVPPPRQSFAFSYEVVCPKTWVKFESSCYSFEPIVQRLGMEEARQHCRHKDDGLAWVDGSPIKYSNWHFKAPNMDTFALDTCVSMRLSDSVWHLSGCSNRLGFVCKLRSDTITEVEVEPLNGDGIFTIRHLSSGGCLKADLQGLRVEKCGGFPEEQWKWGSGHRLFHVVTAQCLGLEIRDMTVALMECGSSEETLSWRCTEEAIYAWSGRYLTVTNGIVEASNGTLDKWGRDNTSDSICHHPYQVVYTTGNSLGKPCDFPFLYNGTSYHGCVPTEDGKSWCFTTADYDTERKMGYCLKYEEGCEHFWNKTSTGQCYQHNKWSAVTWQEAWATCRSQGGDLLSLSSAEELAQVYSDGDTDQMWIGLNQLDMAQGWQWSDGSPLTFVKWKEGMTSISMLEESDCAVITPEGFWEKTACDNRRPFICEKAFNQTHSGSKYDPWVLKSASCESGWHQWNGFCYKLVKDQPRNQPEALQSCSESGAALASIHSLAEIEMISTNFHSGVAHKSERSSNLCLWRVSSCENKLPFLCKKMGKGTETVIDADCPKDGVWRRHGGACYKVDTRNVPFKDRCDLTIMSRFEQAFINSLLRDQSDTQYFWVGLQDANMTGQYQWSNKDGPNDRVTYTNWAKDEPTEAGQCAVMSGREQLGQWQLRNCSLFMAGSVCKKEITPHIAPEPEPQPNLPCPPGWESQPDASYCYKVFHGERLGRKRSWEEAERFCEALGAHLPSLSSQKEMSTLHEILRDSISNDRYFWIGLNRRNPRTGNAWEWSDGRPVSTVVFPEEFHKEDDYNRDCTAFRTRRLPTMLMLHILLRNLPMRSFYAIPFHCDAQLEWVCQIPRGKKPLTPEWYNPDGYHHTSVFIDGKEFWFVTDPKLSFEEARLYCSSNDSKLATPKTPSEVTKMEEQTMKCYTVVKPLYLSFLGASEYCKSLRGTLPVISSQAEQDFLISILPDSPRKFWVGLKHKQHHSQWQWVDGSPLTVDNFNTLLHGQLRYLVVRNLREESLDLCAFISNDPNPSVMGTWDYTTCSDQQYVAVCEHYADKPDRPKVVEETLVVRNHMFKFLQKNITWFTAREQCNDQHMTLASVADGFQQSKLTVIANKLNGPLWIGLFSEDEGVHYRWMDHSHTVFSRWFSEPTSGRCVYLDTDGFWKATDCFEELPGAICHVPYGSRNPEEIAVKCPHRANGPNWIPFRNNCYTFYRASSRWVSFDKGDPRETCKTLDPNAELLTVRDEVENEFVRDQLLPLSDLVDYVWIAIYKDTKTDKLKWYDGTYVQYSNWDDGRPNVTDEFMAGLSLFGSWHLHSNKDIFRRFKQKTVIVCKIDSDSKEEFSKYTGDYEKFGSLEYKLIPKKMTWPDALRECWEKGGQLASAHNLEQDLHLELISKHDGHPLWVGLSSQEKTATSFEWSDGTTYDYKPRSFMPSPTKGNCVLVDRRGSWVQADCASIQEGAICYHNTTQRSSAQTSPLSNNCPMSADTSRWIQYKDHCYAFNMTFFNYSVFTMEEAKNICKSLDESSELLTIKDKEENKFVSRYIAENPLITKRVWLGMDLNTAGEARWMDGTTLEFTNWDSSMPKPSGPSCVVLISGDKGMWRQVSCGESRSRIVCKAPARSKGTPAAVIFFIIVLLALIAVVLFVLYRKNRHHFSSTVRYQRNFDDAGSTSILNDND</sequence>
<feature type="domain" description="C-type lectin" evidence="23">
    <location>
        <begin position="2687"/>
        <end position="2830"/>
    </location>
</feature>
<dbReference type="Pfam" id="PF17205">
    <property type="entry name" value="PSI_integrin"/>
    <property type="match status" value="1"/>
</dbReference>
<dbReference type="SUPFAM" id="SSF50370">
    <property type="entry name" value="Ricin B-like lectins"/>
    <property type="match status" value="2"/>
</dbReference>
<feature type="domain" description="C-type lectin" evidence="23">
    <location>
        <begin position="960"/>
        <end position="1078"/>
    </location>
</feature>
<keyword evidence="5" id="KW-0254">Endocytosis</keyword>
<evidence type="ECO:0000256" key="20">
    <source>
        <dbReference type="SAM" id="MobiDB-lite"/>
    </source>
</evidence>
<feature type="domain" description="C-type lectin" evidence="23">
    <location>
        <begin position="3186"/>
        <end position="3295"/>
    </location>
</feature>
<dbReference type="SUPFAM" id="SSF57440">
    <property type="entry name" value="Kringle-like"/>
    <property type="match status" value="2"/>
</dbReference>
<dbReference type="OrthoDB" id="5858677at2759"/>
<proteinExistence type="inferred from homology"/>
<keyword evidence="14" id="KW-0401">Integrin</keyword>
<feature type="domain" description="C-type lectin" evidence="23">
    <location>
        <begin position="1548"/>
        <end position="1714"/>
    </location>
</feature>
<evidence type="ECO:0000256" key="4">
    <source>
        <dbReference type="ARBA" id="ARBA00022536"/>
    </source>
</evidence>
<name>A0A8T2NKF9_9TELE</name>
<dbReference type="Gene3D" id="1.20.5.100">
    <property type="entry name" value="Cytochrome c1, transmembrane anchor, C-terminal"/>
    <property type="match status" value="1"/>
</dbReference>
<dbReference type="Gene3D" id="2.10.10.10">
    <property type="entry name" value="Fibronectin, type II, collagen-binding"/>
    <property type="match status" value="2"/>
</dbReference>
<dbReference type="SMART" id="SM01242">
    <property type="entry name" value="Integrin_B_tail"/>
    <property type="match status" value="1"/>
</dbReference>
<keyword evidence="26" id="KW-1185">Reference proteome</keyword>
<feature type="domain" description="C-type lectin" evidence="23">
    <location>
        <begin position="1740"/>
        <end position="1864"/>
    </location>
</feature>
<feature type="domain" description="C-type lectin" evidence="23">
    <location>
        <begin position="1247"/>
        <end position="1359"/>
    </location>
</feature>
<dbReference type="InterPro" id="IPR016186">
    <property type="entry name" value="C-type_lectin-like/link_sf"/>
</dbReference>
<evidence type="ECO:0000256" key="19">
    <source>
        <dbReference type="PROSITE-ProRule" id="PRU00479"/>
    </source>
</evidence>
<evidence type="ECO:0000313" key="25">
    <source>
        <dbReference type="EMBL" id="KAG9340875.1"/>
    </source>
</evidence>
<comment type="subcellular location">
    <subcellularLocation>
        <location evidence="1">Cell membrane</location>
        <topology evidence="1">Single-pass type I membrane protein</topology>
    </subcellularLocation>
</comment>
<dbReference type="SUPFAM" id="SSF53300">
    <property type="entry name" value="vWA-like"/>
    <property type="match status" value="1"/>
</dbReference>
<dbReference type="FunFam" id="2.10.25.10:FF:000043">
    <property type="entry name" value="Integrin beta"/>
    <property type="match status" value="1"/>
</dbReference>
<dbReference type="Pfam" id="PF23105">
    <property type="entry name" value="EGF_integrin"/>
    <property type="match status" value="1"/>
</dbReference>
<evidence type="ECO:0000256" key="10">
    <source>
        <dbReference type="ARBA" id="ARBA00022837"/>
    </source>
</evidence>
<dbReference type="Pfam" id="PF00059">
    <property type="entry name" value="Lectin_C"/>
    <property type="match status" value="14"/>
</dbReference>
<evidence type="ECO:0000256" key="14">
    <source>
        <dbReference type="ARBA" id="ARBA00023037"/>
    </source>
</evidence>
<organism evidence="25 26">
    <name type="scientific">Albula glossodonta</name>
    <name type="common">roundjaw bonefish</name>
    <dbReference type="NCBI Taxonomy" id="121402"/>
    <lineage>
        <taxon>Eukaryota</taxon>
        <taxon>Metazoa</taxon>
        <taxon>Chordata</taxon>
        <taxon>Craniata</taxon>
        <taxon>Vertebrata</taxon>
        <taxon>Euteleostomi</taxon>
        <taxon>Actinopterygii</taxon>
        <taxon>Neopterygii</taxon>
        <taxon>Teleostei</taxon>
        <taxon>Albuliformes</taxon>
        <taxon>Albulidae</taxon>
        <taxon>Albula</taxon>
    </lineage>
</organism>
<gene>
    <name evidence="25" type="ORF">JZ751_020068</name>
</gene>
<dbReference type="Gene3D" id="3.10.100.10">
    <property type="entry name" value="Mannose-Binding Protein A, subunit A"/>
    <property type="match status" value="17"/>
</dbReference>
<dbReference type="GO" id="GO:0005886">
    <property type="term" value="C:plasma membrane"/>
    <property type="evidence" value="ECO:0007669"/>
    <property type="project" value="UniProtKB-SubCell"/>
</dbReference>
<feature type="domain" description="C-type lectin" evidence="23">
    <location>
        <begin position="1895"/>
        <end position="1987"/>
    </location>
</feature>
<dbReference type="CDD" id="cd00062">
    <property type="entry name" value="FN2"/>
    <property type="match status" value="2"/>
</dbReference>
<keyword evidence="13 21" id="KW-1133">Transmembrane helix</keyword>
<dbReference type="FunFam" id="2.10.25.10:FF:000075">
    <property type="entry name" value="Integrin beta"/>
    <property type="match status" value="1"/>
</dbReference>
<feature type="domain" description="Fibronectin type-II" evidence="24">
    <location>
        <begin position="2246"/>
        <end position="2292"/>
    </location>
</feature>
<dbReference type="SMART" id="SM00423">
    <property type="entry name" value="PSI"/>
    <property type="match status" value="1"/>
</dbReference>
<feature type="domain" description="C-type lectin" evidence="23">
    <location>
        <begin position="3477"/>
        <end position="3600"/>
    </location>
</feature>
<dbReference type="GO" id="GO:0007155">
    <property type="term" value="P:cell adhesion"/>
    <property type="evidence" value="ECO:0007669"/>
    <property type="project" value="UniProtKB-KW"/>
</dbReference>
<comment type="caution">
    <text evidence="25">The sequence shown here is derived from an EMBL/GenBank/DDBJ whole genome shotgun (WGS) entry which is preliminary data.</text>
</comment>
<dbReference type="InterPro" id="IPR032695">
    <property type="entry name" value="Integrin_dom_sf"/>
</dbReference>
<dbReference type="InterPro" id="IPR015812">
    <property type="entry name" value="Integrin_bsu"/>
</dbReference>
<dbReference type="InterPro" id="IPR012896">
    <property type="entry name" value="Integrin_bsu_tail"/>
</dbReference>
<dbReference type="InterPro" id="IPR036349">
    <property type="entry name" value="Integrin_bsu_tail_dom_sf"/>
</dbReference>
<feature type="domain" description="C-type lectin" evidence="23">
    <location>
        <begin position="1403"/>
        <end position="1525"/>
    </location>
</feature>
<dbReference type="SMART" id="SM00187">
    <property type="entry name" value="INB"/>
    <property type="match status" value="1"/>
</dbReference>
<evidence type="ECO:0000259" key="23">
    <source>
        <dbReference type="PROSITE" id="PS50041"/>
    </source>
</evidence>
<dbReference type="FunFam" id="3.10.100.10:FF:000036">
    <property type="entry name" value="Lymphocyte antigen 75"/>
    <property type="match status" value="1"/>
</dbReference>
<evidence type="ECO:0000256" key="17">
    <source>
        <dbReference type="ARBA" id="ARBA00023170"/>
    </source>
</evidence>
<evidence type="ECO:0000256" key="3">
    <source>
        <dbReference type="ARBA" id="ARBA00022475"/>
    </source>
</evidence>
<comment type="similarity">
    <text evidence="2">Belongs to the integrin beta chain family.</text>
</comment>
<dbReference type="InterPro" id="IPR016201">
    <property type="entry name" value="PSI"/>
</dbReference>
<dbReference type="PRINTS" id="PR00013">
    <property type="entry name" value="FNTYPEII"/>
</dbReference>
<feature type="domain" description="C-type lectin" evidence="23">
    <location>
        <begin position="3049"/>
        <end position="3149"/>
    </location>
</feature>
<evidence type="ECO:0000256" key="7">
    <source>
        <dbReference type="ARBA" id="ARBA00022723"/>
    </source>
</evidence>
<keyword evidence="16 19" id="KW-1015">Disulfide bond</keyword>
<dbReference type="InterPro" id="IPR036465">
    <property type="entry name" value="vWFA_dom_sf"/>
</dbReference>
<dbReference type="Gene3D" id="3.40.50.410">
    <property type="entry name" value="von Willebrand factor, type A domain"/>
    <property type="match status" value="1"/>
</dbReference>
<feature type="domain" description="Fibronectin type-II" evidence="24">
    <location>
        <begin position="898"/>
        <end position="946"/>
    </location>
</feature>
<evidence type="ECO:0000256" key="6">
    <source>
        <dbReference type="ARBA" id="ARBA00022692"/>
    </source>
</evidence>
<dbReference type="SMART" id="SM01241">
    <property type="entry name" value="Integrin_b_cyt"/>
    <property type="match status" value="1"/>
</dbReference>
<dbReference type="CDD" id="cd00055">
    <property type="entry name" value="EGF_Lam"/>
    <property type="match status" value="1"/>
</dbReference>
<dbReference type="InterPro" id="IPR035992">
    <property type="entry name" value="Ricin_B-like_lectins"/>
</dbReference>
<feature type="disulfide bond" evidence="19">
    <location>
        <begin position="917"/>
        <end position="944"/>
    </location>
</feature>
<feature type="domain" description="C-type lectin" evidence="23">
    <location>
        <begin position="1107"/>
        <end position="1223"/>
    </location>
</feature>
<dbReference type="FunFam" id="3.10.100.10:FF:000047">
    <property type="entry name" value="lymphocyte antigen 75"/>
    <property type="match status" value="1"/>
</dbReference>
<feature type="region of interest" description="Disordered" evidence="20">
    <location>
        <begin position="708"/>
        <end position="731"/>
    </location>
</feature>
<evidence type="ECO:0000256" key="18">
    <source>
        <dbReference type="ARBA" id="ARBA00023180"/>
    </source>
</evidence>